<evidence type="ECO:0000256" key="2">
    <source>
        <dbReference type="ARBA" id="ARBA00022692"/>
    </source>
</evidence>
<dbReference type="AlphaFoldDB" id="A0A8J2K2M3"/>
<feature type="domain" description="Ion transport" evidence="6">
    <location>
        <begin position="50"/>
        <end position="126"/>
    </location>
</feature>
<dbReference type="PANTHER" id="PTHR10037:SF230">
    <property type="entry name" value="CA[2+]-CHANNEL PROTEIN ALPHA[[1]] SUBUNIT T, ISOFORM F"/>
    <property type="match status" value="1"/>
</dbReference>
<dbReference type="Proteomes" id="UP000708208">
    <property type="component" value="Unassembled WGS sequence"/>
</dbReference>
<dbReference type="GO" id="GO:0005248">
    <property type="term" value="F:voltage-gated sodium channel activity"/>
    <property type="evidence" value="ECO:0007669"/>
    <property type="project" value="TreeGrafter"/>
</dbReference>
<keyword evidence="3 5" id="KW-1133">Transmembrane helix</keyword>
<keyword evidence="4 5" id="KW-0472">Membrane</keyword>
<protein>
    <recommendedName>
        <fullName evidence="6">Ion transport domain-containing protein</fullName>
    </recommendedName>
</protein>
<evidence type="ECO:0000259" key="6">
    <source>
        <dbReference type="Pfam" id="PF00520"/>
    </source>
</evidence>
<feature type="transmembrane region" description="Helical" evidence="5">
    <location>
        <begin position="55"/>
        <end position="73"/>
    </location>
</feature>
<organism evidence="7 8">
    <name type="scientific">Allacma fusca</name>
    <dbReference type="NCBI Taxonomy" id="39272"/>
    <lineage>
        <taxon>Eukaryota</taxon>
        <taxon>Metazoa</taxon>
        <taxon>Ecdysozoa</taxon>
        <taxon>Arthropoda</taxon>
        <taxon>Hexapoda</taxon>
        <taxon>Collembola</taxon>
        <taxon>Symphypleona</taxon>
        <taxon>Sminthuridae</taxon>
        <taxon>Allacma</taxon>
    </lineage>
</organism>
<dbReference type="OrthoDB" id="416585at2759"/>
<keyword evidence="2 5" id="KW-0812">Transmembrane</keyword>
<keyword evidence="8" id="KW-1185">Reference proteome</keyword>
<evidence type="ECO:0000256" key="3">
    <source>
        <dbReference type="ARBA" id="ARBA00022989"/>
    </source>
</evidence>
<feature type="transmembrane region" description="Helical" evidence="5">
    <location>
        <begin position="93"/>
        <end position="115"/>
    </location>
</feature>
<feature type="transmembrane region" description="Helical" evidence="5">
    <location>
        <begin position="358"/>
        <end position="378"/>
    </location>
</feature>
<dbReference type="InterPro" id="IPR005821">
    <property type="entry name" value="Ion_trans_dom"/>
</dbReference>
<dbReference type="GO" id="GO:0001518">
    <property type="term" value="C:voltage-gated sodium channel complex"/>
    <property type="evidence" value="ECO:0007669"/>
    <property type="project" value="TreeGrafter"/>
</dbReference>
<name>A0A8J2K2M3_9HEXA</name>
<proteinExistence type="predicted"/>
<comment type="subcellular location">
    <subcellularLocation>
        <location evidence="1">Membrane</location>
        <topology evidence="1">Multi-pass membrane protein</topology>
    </subcellularLocation>
</comment>
<evidence type="ECO:0000256" key="1">
    <source>
        <dbReference type="ARBA" id="ARBA00004141"/>
    </source>
</evidence>
<feature type="domain" description="Ion transport" evidence="6">
    <location>
        <begin position="321"/>
        <end position="465"/>
    </location>
</feature>
<comment type="caution">
    <text evidence="7">The sequence shown here is derived from an EMBL/GenBank/DDBJ whole genome shotgun (WGS) entry which is preliminary data.</text>
</comment>
<dbReference type="InterPro" id="IPR043203">
    <property type="entry name" value="VGCC_Ca_Na"/>
</dbReference>
<reference evidence="7" key="1">
    <citation type="submission" date="2021-06" db="EMBL/GenBank/DDBJ databases">
        <authorList>
            <person name="Hodson N. C."/>
            <person name="Mongue J. A."/>
            <person name="Jaron S. K."/>
        </authorList>
    </citation>
    <scope>NUCLEOTIDE SEQUENCE</scope>
</reference>
<dbReference type="GO" id="GO:0070509">
    <property type="term" value="P:calcium ion import"/>
    <property type="evidence" value="ECO:0007669"/>
    <property type="project" value="TreeGrafter"/>
</dbReference>
<dbReference type="GO" id="GO:0008332">
    <property type="term" value="F:low voltage-gated calcium channel activity"/>
    <property type="evidence" value="ECO:0007669"/>
    <property type="project" value="TreeGrafter"/>
</dbReference>
<dbReference type="FunFam" id="1.20.120.350:FF:000007">
    <property type="entry name" value="Voltage-dependent T-type calcium channel subunit alpha"/>
    <property type="match status" value="1"/>
</dbReference>
<feature type="transmembrane region" description="Helical" evidence="5">
    <location>
        <begin position="447"/>
        <end position="465"/>
    </location>
</feature>
<dbReference type="GO" id="GO:0086010">
    <property type="term" value="P:membrane depolarization during action potential"/>
    <property type="evidence" value="ECO:0007669"/>
    <property type="project" value="TreeGrafter"/>
</dbReference>
<dbReference type="EMBL" id="CAJVCH010055755">
    <property type="protein sequence ID" value="CAG7718749.1"/>
    <property type="molecule type" value="Genomic_DNA"/>
</dbReference>
<evidence type="ECO:0000313" key="8">
    <source>
        <dbReference type="Proteomes" id="UP000708208"/>
    </source>
</evidence>
<dbReference type="Pfam" id="PF00520">
    <property type="entry name" value="Ion_trans"/>
    <property type="match status" value="2"/>
</dbReference>
<dbReference type="GO" id="GO:0043005">
    <property type="term" value="C:neuron projection"/>
    <property type="evidence" value="ECO:0007669"/>
    <property type="project" value="TreeGrafter"/>
</dbReference>
<accession>A0A8J2K2M3</accession>
<evidence type="ECO:0000313" key="7">
    <source>
        <dbReference type="EMBL" id="CAG7718749.1"/>
    </source>
</evidence>
<evidence type="ECO:0000256" key="4">
    <source>
        <dbReference type="ARBA" id="ARBA00023136"/>
    </source>
</evidence>
<gene>
    <name evidence="7" type="ORF">AFUS01_LOCUS8120</name>
</gene>
<dbReference type="PANTHER" id="PTHR10037">
    <property type="entry name" value="VOLTAGE-GATED CATION CHANNEL CALCIUM AND SODIUM"/>
    <property type="match status" value="1"/>
</dbReference>
<evidence type="ECO:0000256" key="5">
    <source>
        <dbReference type="SAM" id="Phobius"/>
    </source>
</evidence>
<feature type="non-terminal residue" evidence="7">
    <location>
        <position position="1"/>
    </location>
</feature>
<sequence>MHTCDDLPPSRYQGHDCFLEAKPNTKNLPSAEGCVNWNSYYTDCRPGEMNPFRGAISFDNIGLAWVAIFLVISLEGWTDIMYYVQDAHSFWDWIYFVLLIVIGSFFMINLCLVVIATQFSETKKRELERMRIERARFTSTSTLTAIEHASCYSEIVKLIAHWIRKGKRKAKKFWATHRGDRTEEESQIDLGIVQGRGTQEQIRTERETSARSSALTCPQLLAISGALNALPQVALGSETVSGMPSWGELSNTLKRGGPISFSAPVLTVQTTPPLSPAQVRHEHHRHRYSLTDSWNSDTRRDRGSENLGPCRSKIREFVESKFFQQGILCAILINTLSMGVEYHNQPDFLTEAVEMSNIIFSAVFFVEMLLKLLAYGFAGYLSNGFDVFDGVIVVLSGVELCQGMVDGNTHASGGALSVLRTFRLLRILKLVRFLPNLRRQLVVMLKTMDNVAVFFALLVLFIFIFR</sequence>